<keyword evidence="10" id="KW-1185">Reference proteome</keyword>
<evidence type="ECO:0000256" key="7">
    <source>
        <dbReference type="SAM" id="Phobius"/>
    </source>
</evidence>
<feature type="transmembrane region" description="Helical" evidence="7">
    <location>
        <begin position="74"/>
        <end position="96"/>
    </location>
</feature>
<feature type="transmembrane region" description="Helical" evidence="7">
    <location>
        <begin position="108"/>
        <end position="128"/>
    </location>
</feature>
<keyword evidence="5 7" id="KW-0472">Membrane</keyword>
<organism evidence="9 10">
    <name type="scientific">Rothia aerolata</name>
    <dbReference type="NCBI Taxonomy" id="1812262"/>
    <lineage>
        <taxon>Bacteria</taxon>
        <taxon>Bacillati</taxon>
        <taxon>Actinomycetota</taxon>
        <taxon>Actinomycetes</taxon>
        <taxon>Micrococcales</taxon>
        <taxon>Micrococcaceae</taxon>
        <taxon>Rothia</taxon>
    </lineage>
</organism>
<dbReference type="InterPro" id="IPR010432">
    <property type="entry name" value="RDD"/>
</dbReference>
<evidence type="ECO:0000256" key="5">
    <source>
        <dbReference type="ARBA" id="ARBA00023136"/>
    </source>
</evidence>
<dbReference type="Proteomes" id="UP000600171">
    <property type="component" value="Unassembled WGS sequence"/>
</dbReference>
<feature type="domain" description="RDD" evidence="8">
    <location>
        <begin position="39"/>
        <end position="140"/>
    </location>
</feature>
<comment type="caution">
    <text evidence="9">The sequence shown here is derived from an EMBL/GenBank/DDBJ whole genome shotgun (WGS) entry which is preliminary data.</text>
</comment>
<dbReference type="InterPro" id="IPR016795">
    <property type="entry name" value="UCP021697"/>
</dbReference>
<keyword evidence="3 7" id="KW-0812">Transmembrane</keyword>
<keyword evidence="2" id="KW-1003">Cell membrane</keyword>
<dbReference type="AlphaFoldDB" id="A0A917MRP9"/>
<dbReference type="PIRSF" id="PIRSF021697">
    <property type="entry name" value="UCP021697"/>
    <property type="match status" value="1"/>
</dbReference>
<evidence type="ECO:0000313" key="9">
    <source>
        <dbReference type="EMBL" id="GGH56603.1"/>
    </source>
</evidence>
<evidence type="ECO:0000256" key="4">
    <source>
        <dbReference type="ARBA" id="ARBA00022989"/>
    </source>
</evidence>
<dbReference type="PANTHER" id="PTHR36115">
    <property type="entry name" value="PROLINE-RICH ANTIGEN HOMOLOG-RELATED"/>
    <property type="match status" value="1"/>
</dbReference>
<proteinExistence type="predicted"/>
<evidence type="ECO:0000256" key="3">
    <source>
        <dbReference type="ARBA" id="ARBA00022692"/>
    </source>
</evidence>
<dbReference type="Pfam" id="PF06271">
    <property type="entry name" value="RDD"/>
    <property type="match status" value="1"/>
</dbReference>
<feature type="transmembrane region" description="Helical" evidence="7">
    <location>
        <begin position="42"/>
        <end position="62"/>
    </location>
</feature>
<feature type="region of interest" description="Disordered" evidence="6">
    <location>
        <begin position="1"/>
        <end position="32"/>
    </location>
</feature>
<comment type="subcellular location">
    <subcellularLocation>
        <location evidence="1">Cell membrane</location>
        <topology evidence="1">Multi-pass membrane protein</topology>
    </subcellularLocation>
</comment>
<protein>
    <submittedName>
        <fullName evidence="9">RDD family protein</fullName>
    </submittedName>
</protein>
<evidence type="ECO:0000313" key="10">
    <source>
        <dbReference type="Proteomes" id="UP000600171"/>
    </source>
</evidence>
<dbReference type="GO" id="GO:0005886">
    <property type="term" value="C:plasma membrane"/>
    <property type="evidence" value="ECO:0007669"/>
    <property type="project" value="UniProtKB-SubCell"/>
</dbReference>
<evidence type="ECO:0000256" key="2">
    <source>
        <dbReference type="ARBA" id="ARBA00022475"/>
    </source>
</evidence>
<evidence type="ECO:0000259" key="8">
    <source>
        <dbReference type="Pfam" id="PF06271"/>
    </source>
</evidence>
<sequence length="149" mass="16317">MIEREDLGSWLEGAPSNQQYPGQHLGRPESGPGSIARGGRRILAFIIDWFLCYGLMALVGLGGSSIAENTAVLVLFWLYQTVCVGFMGHTLGHLLLGLQVQRMDGAPAGWISGLVRATLVMLVLPVIIMDSDQRGLHDRARHTLLVRIR</sequence>
<dbReference type="PANTHER" id="PTHR36115:SF6">
    <property type="entry name" value="PROLINE-RICH ANTIGEN HOMOLOG"/>
    <property type="match status" value="1"/>
</dbReference>
<dbReference type="InterPro" id="IPR051791">
    <property type="entry name" value="Pra-immunoreactive"/>
</dbReference>
<gene>
    <name evidence="9" type="ORF">GCM10007359_00870</name>
</gene>
<evidence type="ECO:0000256" key="6">
    <source>
        <dbReference type="SAM" id="MobiDB-lite"/>
    </source>
</evidence>
<accession>A0A917MRP9</accession>
<reference evidence="9 10" key="1">
    <citation type="journal article" date="2014" name="Int. J. Syst. Evol. Microbiol.">
        <title>Complete genome sequence of Corynebacterium casei LMG S-19264T (=DSM 44701T), isolated from a smear-ripened cheese.</title>
        <authorList>
            <consortium name="US DOE Joint Genome Institute (JGI-PGF)"/>
            <person name="Walter F."/>
            <person name="Albersmeier A."/>
            <person name="Kalinowski J."/>
            <person name="Ruckert C."/>
        </authorList>
    </citation>
    <scope>NUCLEOTIDE SEQUENCE [LARGE SCALE GENOMIC DNA]</scope>
    <source>
        <strain evidence="9 10">CCM 8669</strain>
    </source>
</reference>
<dbReference type="EMBL" id="BMDC01000001">
    <property type="protein sequence ID" value="GGH56603.1"/>
    <property type="molecule type" value="Genomic_DNA"/>
</dbReference>
<keyword evidence="4 7" id="KW-1133">Transmembrane helix</keyword>
<name>A0A917MRP9_9MICC</name>
<evidence type="ECO:0000256" key="1">
    <source>
        <dbReference type="ARBA" id="ARBA00004651"/>
    </source>
</evidence>